<dbReference type="Pfam" id="PF10119">
    <property type="entry name" value="MethyTransf_Reg"/>
    <property type="match status" value="1"/>
</dbReference>
<organism evidence="5 6">
    <name type="scientific">Falsiroseomonas stagni DSM 19981</name>
    <dbReference type="NCBI Taxonomy" id="1123062"/>
    <lineage>
        <taxon>Bacteria</taxon>
        <taxon>Pseudomonadati</taxon>
        <taxon>Pseudomonadota</taxon>
        <taxon>Alphaproteobacteria</taxon>
        <taxon>Acetobacterales</taxon>
        <taxon>Roseomonadaceae</taxon>
        <taxon>Falsiroseomonas</taxon>
    </lineage>
</organism>
<accession>A0A1I3ZNB1</accession>
<dbReference type="EMBL" id="FOSQ01000002">
    <property type="protein sequence ID" value="SFK45634.1"/>
    <property type="molecule type" value="Genomic_DNA"/>
</dbReference>
<evidence type="ECO:0000256" key="2">
    <source>
        <dbReference type="ARBA" id="ARBA00022679"/>
    </source>
</evidence>
<dbReference type="SUPFAM" id="SSF53335">
    <property type="entry name" value="S-adenosyl-L-methionine-dependent methyltransferases"/>
    <property type="match status" value="1"/>
</dbReference>
<protein>
    <submittedName>
        <fullName evidence="5">Methyltransferase domain-containing protein</fullName>
    </submittedName>
</protein>
<sequence>MSTPAAWSRGYPVAEPYPPAWHGFQSPAHLRATLAMMGVAWEVGPETPLRIAEIGCGSGYSANVLAAGCPAAEVIGFDYNPAHIAEARSFAAEAGLANVRFEEADLAELDGPALEALPAFDLVLVHGFWSWVDDRVRDGVLRLLRRRLQPGGVVLMTYNAMPGAAPGLALWRLVRGMIAGAPPGSDAFAAAKQQVERLVAAEARNLLPSVWRSLLLGEMGDARPGYMLHEFATEHWRPAFFADVAAAMGSARCEYAGSATLSENFPSMTLSAAQQALWREAPDQAARELVTDLCVPRAFRRDVYVRGIRRVSAEAATDAIMLVPTSLSQREVKLVTQAGEAALPPHIIGPMREALLQGPQSIAALRALPGCGGATPQETLTMLVGSHVAMPMWQHPGAVAADSVATARRVNAASMRRLAPHGVSPLAGEGARLALATPVLGGGLPADPLEIAVATLMAQEPPGPDGGVDVPALMGRLVPPGPPPPAEALAGVQESVLAVLRQRWPLWRALGIA</sequence>
<evidence type="ECO:0000313" key="5">
    <source>
        <dbReference type="EMBL" id="SFK45634.1"/>
    </source>
</evidence>
<keyword evidence="1 5" id="KW-0489">Methyltransferase</keyword>
<dbReference type="PANTHER" id="PTHR43861:SF1">
    <property type="entry name" value="TRANS-ACONITATE 2-METHYLTRANSFERASE"/>
    <property type="match status" value="1"/>
</dbReference>
<dbReference type="GO" id="GO:0008168">
    <property type="term" value="F:methyltransferase activity"/>
    <property type="evidence" value="ECO:0007669"/>
    <property type="project" value="UniProtKB-KW"/>
</dbReference>
<dbReference type="InterPro" id="IPR029063">
    <property type="entry name" value="SAM-dependent_MTases_sf"/>
</dbReference>
<reference evidence="5 6" key="1">
    <citation type="submission" date="2016-10" db="EMBL/GenBank/DDBJ databases">
        <authorList>
            <person name="de Groot N.N."/>
        </authorList>
    </citation>
    <scope>NUCLEOTIDE SEQUENCE [LARGE SCALE GENOMIC DNA]</scope>
    <source>
        <strain evidence="5 6">DSM 19981</strain>
    </source>
</reference>
<feature type="domain" description="Methyltransferase" evidence="4">
    <location>
        <begin position="51"/>
        <end position="152"/>
    </location>
</feature>
<dbReference type="OrthoDB" id="5298787at2"/>
<evidence type="ECO:0000259" key="4">
    <source>
        <dbReference type="Pfam" id="PF13649"/>
    </source>
</evidence>
<name>A0A1I3ZNB1_9PROT</name>
<dbReference type="InterPro" id="IPR018773">
    <property type="entry name" value="MeTrfase_reg_dom_prd"/>
</dbReference>
<dbReference type="Pfam" id="PF13649">
    <property type="entry name" value="Methyltransf_25"/>
    <property type="match status" value="1"/>
</dbReference>
<feature type="domain" description="Methyltransferase regulatory" evidence="3">
    <location>
        <begin position="225"/>
        <end position="306"/>
    </location>
</feature>
<dbReference type="RefSeq" id="WP_092958831.1">
    <property type="nucleotide sequence ID" value="NZ_FOSQ01000002.1"/>
</dbReference>
<keyword evidence="6" id="KW-1185">Reference proteome</keyword>
<evidence type="ECO:0000256" key="1">
    <source>
        <dbReference type="ARBA" id="ARBA00022603"/>
    </source>
</evidence>
<evidence type="ECO:0000313" key="6">
    <source>
        <dbReference type="Proteomes" id="UP000199473"/>
    </source>
</evidence>
<dbReference type="GO" id="GO:0032259">
    <property type="term" value="P:methylation"/>
    <property type="evidence" value="ECO:0007669"/>
    <property type="project" value="UniProtKB-KW"/>
</dbReference>
<dbReference type="Proteomes" id="UP000199473">
    <property type="component" value="Unassembled WGS sequence"/>
</dbReference>
<gene>
    <name evidence="5" type="ORF">SAMN02745775_102611</name>
</gene>
<evidence type="ECO:0000259" key="3">
    <source>
        <dbReference type="Pfam" id="PF10119"/>
    </source>
</evidence>
<dbReference type="STRING" id="1123062.SAMN02745775_102611"/>
<dbReference type="InterPro" id="IPR041698">
    <property type="entry name" value="Methyltransf_25"/>
</dbReference>
<dbReference type="CDD" id="cd02440">
    <property type="entry name" value="AdoMet_MTases"/>
    <property type="match status" value="1"/>
</dbReference>
<keyword evidence="2 5" id="KW-0808">Transferase</keyword>
<dbReference type="PANTHER" id="PTHR43861">
    <property type="entry name" value="TRANS-ACONITATE 2-METHYLTRANSFERASE-RELATED"/>
    <property type="match status" value="1"/>
</dbReference>
<proteinExistence type="predicted"/>
<dbReference type="AlphaFoldDB" id="A0A1I3ZNB1"/>
<dbReference type="Gene3D" id="3.40.50.150">
    <property type="entry name" value="Vaccinia Virus protein VP39"/>
    <property type="match status" value="1"/>
</dbReference>